<comment type="caution">
    <text evidence="5">The sequence shown here is derived from an EMBL/GenBank/DDBJ whole genome shotgun (WGS) entry which is preliminary data.</text>
</comment>
<feature type="non-terminal residue" evidence="5">
    <location>
        <position position="1"/>
    </location>
</feature>
<evidence type="ECO:0000259" key="4">
    <source>
        <dbReference type="PROSITE" id="PS51194"/>
    </source>
</evidence>
<keyword evidence="6" id="KW-1185">Reference proteome</keyword>
<dbReference type="GO" id="GO:0006281">
    <property type="term" value="P:DNA repair"/>
    <property type="evidence" value="ECO:0007669"/>
    <property type="project" value="TreeGrafter"/>
</dbReference>
<feature type="coiled-coil region" evidence="2">
    <location>
        <begin position="801"/>
        <end position="830"/>
    </location>
</feature>
<reference evidence="5 6" key="1">
    <citation type="submission" date="2017-12" db="EMBL/GenBank/DDBJ databases">
        <title>Characterization of six clinical isolates of Enterochimera gen. nov., a novel genus of the Yersiniaciae family and the three species Enterochimera arupensis sp. nov., Enterochimera coloradensis sp. nov, and Enterochimera californica sp. nov.</title>
        <authorList>
            <person name="Rossi A."/>
            <person name="Fisher M."/>
        </authorList>
    </citation>
    <scope>NUCLEOTIDE SEQUENCE [LARGE SCALE GENOMIC DNA]</scope>
    <source>
        <strain evidence="6">2015-Iso6</strain>
    </source>
</reference>
<gene>
    <name evidence="5" type="ORF">CYR55_22460</name>
</gene>
<evidence type="ECO:0000256" key="3">
    <source>
        <dbReference type="SAM" id="MobiDB-lite"/>
    </source>
</evidence>
<dbReference type="SUPFAM" id="SSF52540">
    <property type="entry name" value="P-loop containing nucleoside triphosphate hydrolases"/>
    <property type="match status" value="1"/>
</dbReference>
<dbReference type="AlphaFoldDB" id="A0A2N5DTX8"/>
<dbReference type="PANTHER" id="PTHR45766">
    <property type="entry name" value="DNA ANNEALING HELICASE AND ENDONUCLEASE ZRANB3 FAMILY MEMBER"/>
    <property type="match status" value="1"/>
</dbReference>
<dbReference type="Gene3D" id="3.40.50.300">
    <property type="entry name" value="P-loop containing nucleotide triphosphate hydrolases"/>
    <property type="match status" value="1"/>
</dbReference>
<sequence length="916" mass="101600">VENLKVGLQNGKQIIFTDEKSQHGKLKRIILSQLGIEESQVGILNATTVAEAGKKGKKPKKVKMPKELPDDPTEEQISAYYAQKAQYDDYIAAMSEVSLGGLEQIAADYNEGRTQILICNKKAEVGINLHKGTTDIHHLTLPWTPASIDQRNGRGARVGSSHDRVNVHYYCGKGSFDEFRLKTLQRKKNWIREILTSDKAQMDNADAGNMVEMQLLLAANPEERERKIAEQVAKAKAAALARAKTRANQDLQNYLKAQHAGAADLDTERGKVFDLERVAEDAAAGLNKIRNELASLQEKQAKAQATLKEMPDLWSAQYDAKRAASEIREKRIELNDASKRDVNARSALLKQKRIVTRLSKAESEIKRLRPVVKKALDDGLLSVDPDVIDHGKDFLLVGDKTYRVGQIYNYSVNRVSSNNKISYSRIAALNFDTQTAEMWGVFTAGGSDSAGKAKDVPVSDLGAETDVTPAELDLLKQMQGGMYLSNAVKLLSKDQFHRYLKSGQLILKDGGTVVLKNGEYAAETLNERGYNMNSGTYRDVRWYRENGENLVYPDSQDEQLKQAMAIACRKPSNPFSYRCKNFLVCLFGEDYITVMAGIGETAGADVIASFLAKRFESRSLWQSAIHYRSAVRGFVNDGTVDERNLTPVSLNVNDIPPQYINQADFMAGVSVEKSRRLEQARQELIVGKGELAQNRYVDFNGYVEKGQVLNEDSFLEVLSGRGTLTNTYAGYAGYQCAEACAAIVIIGLAQASEITPELLVNPANVRELAEKADDALIKMGEEGRAQLKKAYQIKRGLVTPEQAAAEQKKAEEAEAEKAEQTEAVDALETETGIQVRISTMAVRSKRGINFAAGGCFGLQDPKGKEGALYRAKDELKEKFGAKFFNGWRDDSEFPGSWWLISTRYDQEEVLKIVAKH</sequence>
<dbReference type="GO" id="GO:0031297">
    <property type="term" value="P:replication fork processing"/>
    <property type="evidence" value="ECO:0007669"/>
    <property type="project" value="TreeGrafter"/>
</dbReference>
<dbReference type="PANTHER" id="PTHR45766:SF6">
    <property type="entry name" value="SWI_SNF-RELATED MATRIX-ASSOCIATED ACTIN-DEPENDENT REGULATOR OF CHROMATIN SUBFAMILY A-LIKE PROTEIN 1"/>
    <property type="match status" value="1"/>
</dbReference>
<dbReference type="RefSeq" id="WP_241522213.1">
    <property type="nucleotide sequence ID" value="NZ_PJZF01000041.1"/>
</dbReference>
<evidence type="ECO:0000313" key="5">
    <source>
        <dbReference type="EMBL" id="PLR30105.1"/>
    </source>
</evidence>
<dbReference type="GO" id="GO:0016787">
    <property type="term" value="F:hydrolase activity"/>
    <property type="evidence" value="ECO:0007669"/>
    <property type="project" value="UniProtKB-KW"/>
</dbReference>
<protein>
    <recommendedName>
        <fullName evidence="4">Helicase C-terminal domain-containing protein</fullName>
    </recommendedName>
</protein>
<dbReference type="InterPro" id="IPR027417">
    <property type="entry name" value="P-loop_NTPase"/>
</dbReference>
<organism evidence="5 6">
    <name type="scientific">Chimaeribacter californicus</name>
    <dbReference type="NCBI Taxonomy" id="2060067"/>
    <lineage>
        <taxon>Bacteria</taxon>
        <taxon>Pseudomonadati</taxon>
        <taxon>Pseudomonadota</taxon>
        <taxon>Gammaproteobacteria</taxon>
        <taxon>Enterobacterales</taxon>
        <taxon>Yersiniaceae</taxon>
        <taxon>Chimaeribacter</taxon>
    </lineage>
</organism>
<dbReference type="InterPro" id="IPR001650">
    <property type="entry name" value="Helicase_C-like"/>
</dbReference>
<feature type="domain" description="Helicase C-terminal" evidence="4">
    <location>
        <begin position="30"/>
        <end position="206"/>
    </location>
</feature>
<feature type="region of interest" description="Disordered" evidence="3">
    <location>
        <begin position="54"/>
        <end position="73"/>
    </location>
</feature>
<evidence type="ECO:0000256" key="1">
    <source>
        <dbReference type="ARBA" id="ARBA00022801"/>
    </source>
</evidence>
<dbReference type="Pfam" id="PF00271">
    <property type="entry name" value="Helicase_C"/>
    <property type="match status" value="1"/>
</dbReference>
<dbReference type="Proteomes" id="UP000234240">
    <property type="component" value="Unassembled WGS sequence"/>
</dbReference>
<dbReference type="EMBL" id="PJZF01000041">
    <property type="protein sequence ID" value="PLR30105.1"/>
    <property type="molecule type" value="Genomic_DNA"/>
</dbReference>
<keyword evidence="2" id="KW-0175">Coiled coil</keyword>
<keyword evidence="1" id="KW-0378">Hydrolase</keyword>
<evidence type="ECO:0000256" key="2">
    <source>
        <dbReference type="SAM" id="Coils"/>
    </source>
</evidence>
<feature type="coiled-coil region" evidence="2">
    <location>
        <begin position="279"/>
        <end position="340"/>
    </location>
</feature>
<dbReference type="PROSITE" id="PS51194">
    <property type="entry name" value="HELICASE_CTER"/>
    <property type="match status" value="1"/>
</dbReference>
<accession>A0A2N5DTX8</accession>
<evidence type="ECO:0000313" key="6">
    <source>
        <dbReference type="Proteomes" id="UP000234240"/>
    </source>
</evidence>
<proteinExistence type="predicted"/>
<name>A0A2N5DTX8_9GAMM</name>